<dbReference type="Proteomes" id="UP001164653">
    <property type="component" value="Chromosome"/>
</dbReference>
<protein>
    <submittedName>
        <fullName evidence="2">Cbb3-type cytochrome oxidase assembly protein CcoS</fullName>
    </submittedName>
</protein>
<keyword evidence="1" id="KW-0472">Membrane</keyword>
<gene>
    <name evidence="2" type="primary">ccoS</name>
    <name evidence="2" type="ORF">ON006_08970</name>
</gene>
<dbReference type="NCBIfam" id="TIGR00847">
    <property type="entry name" value="ccoS"/>
    <property type="match status" value="1"/>
</dbReference>
<reference evidence="2" key="1">
    <citation type="submission" date="2022-11" db="EMBL/GenBank/DDBJ databases">
        <title>Dyadobacter pollutisoli sp. nov., isolated from plastic dumped soil.</title>
        <authorList>
            <person name="Kim J.M."/>
            <person name="Kim K.R."/>
            <person name="Lee J.K."/>
            <person name="Hao L."/>
            <person name="Jeon C.O."/>
        </authorList>
    </citation>
    <scope>NUCLEOTIDE SEQUENCE</scope>
    <source>
        <strain evidence="2">U1</strain>
    </source>
</reference>
<accession>A0A9E8NHD5</accession>
<evidence type="ECO:0000313" key="2">
    <source>
        <dbReference type="EMBL" id="WAC14079.1"/>
    </source>
</evidence>
<dbReference type="RefSeq" id="WP_244818814.1">
    <property type="nucleotide sequence ID" value="NZ_CP112998.1"/>
</dbReference>
<dbReference type="Pfam" id="PF03597">
    <property type="entry name" value="FixS"/>
    <property type="match status" value="1"/>
</dbReference>
<dbReference type="InterPro" id="IPR004714">
    <property type="entry name" value="Cyt_oxidase_maturation_cbb3"/>
</dbReference>
<organism evidence="2 3">
    <name type="scientific">Dyadobacter pollutisoli</name>
    <dbReference type="NCBI Taxonomy" id="2910158"/>
    <lineage>
        <taxon>Bacteria</taxon>
        <taxon>Pseudomonadati</taxon>
        <taxon>Bacteroidota</taxon>
        <taxon>Cytophagia</taxon>
        <taxon>Cytophagales</taxon>
        <taxon>Spirosomataceae</taxon>
        <taxon>Dyadobacter</taxon>
    </lineage>
</organism>
<keyword evidence="1" id="KW-0812">Transmembrane</keyword>
<keyword evidence="3" id="KW-1185">Reference proteome</keyword>
<feature type="transmembrane region" description="Helical" evidence="1">
    <location>
        <begin position="6"/>
        <end position="26"/>
    </location>
</feature>
<evidence type="ECO:0000256" key="1">
    <source>
        <dbReference type="SAM" id="Phobius"/>
    </source>
</evidence>
<dbReference type="AlphaFoldDB" id="A0A9E8NHD5"/>
<keyword evidence="1" id="KW-1133">Transmembrane helix</keyword>
<dbReference type="KEGG" id="dpf:ON006_08970"/>
<evidence type="ECO:0000313" key="3">
    <source>
        <dbReference type="Proteomes" id="UP001164653"/>
    </source>
</evidence>
<name>A0A9E8NHD5_9BACT</name>
<dbReference type="EMBL" id="CP112998">
    <property type="protein sequence ID" value="WAC14079.1"/>
    <property type="molecule type" value="Genomic_DNA"/>
</dbReference>
<sequence>MSALYLLIIASLTVALGFLGAFIWSVRKGHFDDDYTPSVRILLDDSPDDPQS</sequence>
<proteinExistence type="predicted"/>